<evidence type="ECO:0000313" key="4">
    <source>
        <dbReference type="Proteomes" id="UP001155034"/>
    </source>
</evidence>
<dbReference type="Gene3D" id="3.40.50.720">
    <property type="entry name" value="NAD(P)-binding Rossmann-like Domain"/>
    <property type="match status" value="1"/>
</dbReference>
<reference evidence="3" key="1">
    <citation type="submission" date="2022-08" db="EMBL/GenBank/DDBJ databases">
        <title>Genomic Encyclopedia of Type Strains, Phase V (KMG-V): Genome sequencing to study the core and pangenomes of soil and plant-associated prokaryotes.</title>
        <authorList>
            <person name="Whitman W."/>
        </authorList>
    </citation>
    <scope>NUCLEOTIDE SEQUENCE</scope>
    <source>
        <strain evidence="3">SP2016B</strain>
    </source>
</reference>
<sequence length="325" mass="35678">MMRVLVTGGCGYIGSQLLRDLPEHFEEEIGVRVLDNLQGGRPEALMDLPDDCEYEFIEGDVLDPSVQRAALRDVDAVIHLAAIVQTPLSFDDPNWVEQVNHWGTSHLLEACLEEGVEDFIFASSAAVYGPGGPYDEEDPCDPMGAYAESKQKAEEAVRSAGRRGLRATVLRLGTAYGQAPVTRYEAVANRFAFLAGTGRPLTIFGEGTQTRPFIHVRDASDVLCWALSRRDKTAGRTLNAMEQNASVVDLVEAVKASRPGVDSRRTEQDIRTHLSFELDDSRLRSLGWEPSENLADGLGEVIDRLAGFSSPAHLRSDSFENTHFG</sequence>
<proteinExistence type="inferred from homology"/>
<organism evidence="3 4">
    <name type="scientific">Salinibacter ruber</name>
    <dbReference type="NCBI Taxonomy" id="146919"/>
    <lineage>
        <taxon>Bacteria</taxon>
        <taxon>Pseudomonadati</taxon>
        <taxon>Rhodothermota</taxon>
        <taxon>Rhodothermia</taxon>
        <taxon>Rhodothermales</taxon>
        <taxon>Salinibacteraceae</taxon>
        <taxon>Salinibacter</taxon>
    </lineage>
</organism>
<gene>
    <name evidence="3" type="ORF">GGP82_001152</name>
</gene>
<dbReference type="Pfam" id="PF01370">
    <property type="entry name" value="Epimerase"/>
    <property type="match status" value="1"/>
</dbReference>
<name>A0A9X2RF65_9BACT</name>
<comment type="similarity">
    <text evidence="1">Belongs to the NAD(P)-dependent epimerase/dehydratase family.</text>
</comment>
<feature type="domain" description="NAD-dependent epimerase/dehydratase" evidence="2">
    <location>
        <begin position="4"/>
        <end position="239"/>
    </location>
</feature>
<evidence type="ECO:0000313" key="3">
    <source>
        <dbReference type="EMBL" id="MCS3864606.1"/>
    </source>
</evidence>
<dbReference type="EMBL" id="JANTYZ010000002">
    <property type="protein sequence ID" value="MCS3864606.1"/>
    <property type="molecule type" value="Genomic_DNA"/>
</dbReference>
<dbReference type="EC" id="5.1.3.2" evidence="3"/>
<evidence type="ECO:0000259" key="2">
    <source>
        <dbReference type="Pfam" id="PF01370"/>
    </source>
</evidence>
<dbReference type="AlphaFoldDB" id="A0A9X2RF65"/>
<dbReference type="InterPro" id="IPR001509">
    <property type="entry name" value="Epimerase_deHydtase"/>
</dbReference>
<dbReference type="SUPFAM" id="SSF51735">
    <property type="entry name" value="NAD(P)-binding Rossmann-fold domains"/>
    <property type="match status" value="1"/>
</dbReference>
<keyword evidence="3" id="KW-0413">Isomerase</keyword>
<dbReference type="RefSeq" id="WP_259083300.1">
    <property type="nucleotide sequence ID" value="NZ_JANTYZ010000002.1"/>
</dbReference>
<evidence type="ECO:0000256" key="1">
    <source>
        <dbReference type="ARBA" id="ARBA00007637"/>
    </source>
</evidence>
<dbReference type="Proteomes" id="UP001155034">
    <property type="component" value="Unassembled WGS sequence"/>
</dbReference>
<accession>A0A9X2RF65</accession>
<dbReference type="InterPro" id="IPR036291">
    <property type="entry name" value="NAD(P)-bd_dom_sf"/>
</dbReference>
<comment type="caution">
    <text evidence="3">The sequence shown here is derived from an EMBL/GenBank/DDBJ whole genome shotgun (WGS) entry which is preliminary data.</text>
</comment>
<protein>
    <submittedName>
        <fullName evidence="3">UDP-glucose 4-epimerase</fullName>
        <ecNumber evidence="3">5.1.3.2</ecNumber>
    </submittedName>
</protein>
<dbReference type="PANTHER" id="PTHR43000">
    <property type="entry name" value="DTDP-D-GLUCOSE 4,6-DEHYDRATASE-RELATED"/>
    <property type="match status" value="1"/>
</dbReference>
<dbReference type="GO" id="GO:0003978">
    <property type="term" value="F:UDP-glucose 4-epimerase activity"/>
    <property type="evidence" value="ECO:0007669"/>
    <property type="project" value="UniProtKB-EC"/>
</dbReference>